<dbReference type="InterPro" id="IPR005467">
    <property type="entry name" value="His_kinase_dom"/>
</dbReference>
<dbReference type="Gene3D" id="1.10.287.130">
    <property type="match status" value="1"/>
</dbReference>
<evidence type="ECO:0000259" key="8">
    <source>
        <dbReference type="PROSITE" id="PS50112"/>
    </source>
</evidence>
<keyword evidence="6" id="KW-0472">Membrane</keyword>
<dbReference type="SMART" id="SM00091">
    <property type="entry name" value="PAS"/>
    <property type="match status" value="2"/>
</dbReference>
<dbReference type="PANTHER" id="PTHR42878">
    <property type="entry name" value="TWO-COMPONENT HISTIDINE KINASE"/>
    <property type="match status" value="1"/>
</dbReference>
<dbReference type="InterPro" id="IPR036890">
    <property type="entry name" value="HATPase_C_sf"/>
</dbReference>
<dbReference type="GO" id="GO:0000156">
    <property type="term" value="F:phosphorelay response regulator activity"/>
    <property type="evidence" value="ECO:0007669"/>
    <property type="project" value="TreeGrafter"/>
</dbReference>
<dbReference type="InterPro" id="IPR003661">
    <property type="entry name" value="HisK_dim/P_dom"/>
</dbReference>
<dbReference type="Pfam" id="PF02518">
    <property type="entry name" value="HATPase_c"/>
    <property type="match status" value="1"/>
</dbReference>
<feature type="domain" description="PAC" evidence="9">
    <location>
        <begin position="152"/>
        <end position="206"/>
    </location>
</feature>
<dbReference type="Gene3D" id="3.30.450.40">
    <property type="match status" value="1"/>
</dbReference>
<dbReference type="PRINTS" id="PR00344">
    <property type="entry name" value="BCTRLSENSOR"/>
</dbReference>
<dbReference type="AlphaFoldDB" id="A0A2K3USP5"/>
<proteinExistence type="predicted"/>
<evidence type="ECO:0000256" key="4">
    <source>
        <dbReference type="ARBA" id="ARBA00022679"/>
    </source>
</evidence>
<dbReference type="CDD" id="cd00130">
    <property type="entry name" value="PAS"/>
    <property type="match status" value="2"/>
</dbReference>
<organism evidence="10 11">
    <name type="scientific">Deinococcus koreensis</name>
    <dbReference type="NCBI Taxonomy" id="2054903"/>
    <lineage>
        <taxon>Bacteria</taxon>
        <taxon>Thermotogati</taxon>
        <taxon>Deinococcota</taxon>
        <taxon>Deinococci</taxon>
        <taxon>Deinococcales</taxon>
        <taxon>Deinococcaceae</taxon>
        <taxon>Deinococcus</taxon>
    </lineage>
</organism>
<dbReference type="GO" id="GO:0000155">
    <property type="term" value="F:phosphorelay sensor kinase activity"/>
    <property type="evidence" value="ECO:0007669"/>
    <property type="project" value="InterPro"/>
</dbReference>
<dbReference type="SMART" id="SM00387">
    <property type="entry name" value="HATPase_c"/>
    <property type="match status" value="1"/>
</dbReference>
<dbReference type="Gene3D" id="3.30.565.10">
    <property type="entry name" value="Histidine kinase-like ATPase, C-terminal domain"/>
    <property type="match status" value="1"/>
</dbReference>
<dbReference type="EMBL" id="PPPD01000003">
    <property type="protein sequence ID" value="PNY79559.1"/>
    <property type="molecule type" value="Genomic_DNA"/>
</dbReference>
<dbReference type="InterPro" id="IPR004358">
    <property type="entry name" value="Sig_transdc_His_kin-like_C"/>
</dbReference>
<dbReference type="InterPro" id="IPR000014">
    <property type="entry name" value="PAS"/>
</dbReference>
<evidence type="ECO:0000256" key="5">
    <source>
        <dbReference type="ARBA" id="ARBA00022777"/>
    </source>
</evidence>
<protein>
    <recommendedName>
        <fullName evidence="2">histidine kinase</fullName>
        <ecNumber evidence="2">2.7.13.3</ecNumber>
    </recommendedName>
</protein>
<feature type="domain" description="Histidine kinase" evidence="7">
    <location>
        <begin position="678"/>
        <end position="892"/>
    </location>
</feature>
<dbReference type="Proteomes" id="UP000236379">
    <property type="component" value="Unassembled WGS sequence"/>
</dbReference>
<dbReference type="SMART" id="SM00086">
    <property type="entry name" value="PAC"/>
    <property type="match status" value="2"/>
</dbReference>
<evidence type="ECO:0000259" key="7">
    <source>
        <dbReference type="PROSITE" id="PS50109"/>
    </source>
</evidence>
<dbReference type="PROSITE" id="PS50112">
    <property type="entry name" value="PAS"/>
    <property type="match status" value="1"/>
</dbReference>
<dbReference type="InterPro" id="IPR050351">
    <property type="entry name" value="BphY/WalK/GraS-like"/>
</dbReference>
<dbReference type="SUPFAM" id="SSF55785">
    <property type="entry name" value="PYP-like sensor domain (PAS domain)"/>
    <property type="match status" value="2"/>
</dbReference>
<dbReference type="InterPro" id="IPR013656">
    <property type="entry name" value="PAS_4"/>
</dbReference>
<dbReference type="PROSITE" id="PS50109">
    <property type="entry name" value="HIS_KIN"/>
    <property type="match status" value="1"/>
</dbReference>
<dbReference type="Pfam" id="PF00512">
    <property type="entry name" value="HisKA"/>
    <property type="match status" value="1"/>
</dbReference>
<dbReference type="GO" id="GO:0016020">
    <property type="term" value="C:membrane"/>
    <property type="evidence" value="ECO:0007669"/>
    <property type="project" value="UniProtKB-SubCell"/>
</dbReference>
<keyword evidence="11" id="KW-1185">Reference proteome</keyword>
<dbReference type="Pfam" id="PF08448">
    <property type="entry name" value="PAS_4"/>
    <property type="match status" value="1"/>
</dbReference>
<evidence type="ECO:0000313" key="10">
    <source>
        <dbReference type="EMBL" id="PNY79559.1"/>
    </source>
</evidence>
<comment type="caution">
    <text evidence="10">The sequence shown here is derived from an EMBL/GenBank/DDBJ whole genome shotgun (WGS) entry which is preliminary data.</text>
</comment>
<keyword evidence="4" id="KW-0808">Transferase</keyword>
<dbReference type="SUPFAM" id="SSF55781">
    <property type="entry name" value="GAF domain-like"/>
    <property type="match status" value="1"/>
</dbReference>
<dbReference type="SUPFAM" id="SSF55874">
    <property type="entry name" value="ATPase domain of HSP90 chaperone/DNA topoisomerase II/histidine kinase"/>
    <property type="match status" value="1"/>
</dbReference>
<evidence type="ECO:0000259" key="9">
    <source>
        <dbReference type="PROSITE" id="PS50113"/>
    </source>
</evidence>
<dbReference type="InterPro" id="IPR001610">
    <property type="entry name" value="PAC"/>
</dbReference>
<dbReference type="InterPro" id="IPR003594">
    <property type="entry name" value="HATPase_dom"/>
</dbReference>
<sequence length="892" mass="97064">MKESSLSACCHDPACWPGRGVLGSCWNRLRGRPTGHGYDLAGNQHVWGNSPASRPHLPRSRMPLSELSGQTDAEQLILLRSVLDHANDAVLITEAEPVTPLGPRILYANAAFTRMTGYTLDELRGQTPRILQGPRSDRRVLDTIREALQRWEQVEVELINYRKDGSEFWVELSISPVADARGWYTHWIAIQRDITQRKRSAEYLTRERAEVLELSAQGAPLSAVLERLRGMARHHFGTPDVAFELSGSASLAAVPAPGTGLDSALDGAGHPPAGEDPTAAWRQPVTGLWGRHLGTLVVEARRAATEDDLVQLAALAQLAALLIDRDAARSALELSHTELQGAVRRAEVLTALGDVLQQALTPDEVAARAMDQLGPALEAGSMLVVRLDGDLIRMPATWGDTPATILEYMSRPGLTLADAPALRQVAAGQEGLYVENYQTVAGALPDLPAIAYGVEPLRTPDGALQGFLVAWRRPGPWQQGARTLMRRAAGTLGLALERAESQARIAQQGEQLRQNNLDLQRERTFLSSVLANLSEGVVACDEAGRLTLFNDSTKRFHGVDAAPLPPEEWAQHYELFAGDGVTPLSTEEVPLYRAWQGEQVREAELVIRPRNGTVRQLLASGQPMFTPDGEALGAVVTMRDVTARKAAEVQLGRSNEELTRRNAELRAANDELEAFAYSASHDLRTPVRHIKSFSELARKALATTPNERASAHLGRVEAAADRMSTLIDAMLLLSRSTSTPLKTGPVNLQALFDRAVLDLAPELVDRDVEWRPGPLPVVVGDGAMLGQALGNLLANAVKFTRPRAKAVIEVWCEDGPDGWTILVRDNGVGFEEKYTQRLFGAFQRLHTDREFEGTGIGLATVRRIVLRHGGVVSATGALGAGATFGFTLPRER</sequence>
<dbReference type="GO" id="GO:0007234">
    <property type="term" value="P:osmosensory signaling via phosphorelay pathway"/>
    <property type="evidence" value="ECO:0007669"/>
    <property type="project" value="TreeGrafter"/>
</dbReference>
<keyword evidence="5" id="KW-0418">Kinase</keyword>
<dbReference type="FunFam" id="3.30.565.10:FF:000006">
    <property type="entry name" value="Sensor histidine kinase WalK"/>
    <property type="match status" value="1"/>
</dbReference>
<evidence type="ECO:0000256" key="2">
    <source>
        <dbReference type="ARBA" id="ARBA00012438"/>
    </source>
</evidence>
<dbReference type="SUPFAM" id="SSF47384">
    <property type="entry name" value="Homodimeric domain of signal transducing histidine kinase"/>
    <property type="match status" value="1"/>
</dbReference>
<keyword evidence="3" id="KW-0597">Phosphoprotein</keyword>
<reference evidence="10 11" key="1">
    <citation type="submission" date="2018-01" db="EMBL/GenBank/DDBJ databases">
        <title>Deinococcus koreensis sp. nov., a radiation-resistant bacterium isolated from river water.</title>
        <authorList>
            <person name="Choi A."/>
        </authorList>
    </citation>
    <scope>NUCLEOTIDE SEQUENCE [LARGE SCALE GENOMIC DNA]</scope>
    <source>
        <strain evidence="10 11">SJW1-2</strain>
    </source>
</reference>
<dbReference type="Gene3D" id="3.30.450.20">
    <property type="entry name" value="PAS domain"/>
    <property type="match status" value="2"/>
</dbReference>
<dbReference type="CDD" id="cd00082">
    <property type="entry name" value="HisKA"/>
    <property type="match status" value="1"/>
</dbReference>
<dbReference type="GO" id="GO:0030295">
    <property type="term" value="F:protein kinase activator activity"/>
    <property type="evidence" value="ECO:0007669"/>
    <property type="project" value="TreeGrafter"/>
</dbReference>
<evidence type="ECO:0000313" key="11">
    <source>
        <dbReference type="Proteomes" id="UP000236379"/>
    </source>
</evidence>
<dbReference type="NCBIfam" id="TIGR00229">
    <property type="entry name" value="sensory_box"/>
    <property type="match status" value="2"/>
</dbReference>
<dbReference type="PROSITE" id="PS50113">
    <property type="entry name" value="PAC"/>
    <property type="match status" value="2"/>
</dbReference>
<dbReference type="InterPro" id="IPR000700">
    <property type="entry name" value="PAS-assoc_C"/>
</dbReference>
<feature type="domain" description="PAS" evidence="8">
    <location>
        <begin position="75"/>
        <end position="151"/>
    </location>
</feature>
<accession>A0A2K3USP5</accession>
<name>A0A2K3USP5_9DEIO</name>
<dbReference type="InterPro" id="IPR029016">
    <property type="entry name" value="GAF-like_dom_sf"/>
</dbReference>
<dbReference type="SMART" id="SM00388">
    <property type="entry name" value="HisKA"/>
    <property type="match status" value="1"/>
</dbReference>
<evidence type="ECO:0000256" key="6">
    <source>
        <dbReference type="ARBA" id="ARBA00023136"/>
    </source>
</evidence>
<dbReference type="OrthoDB" id="53662at2"/>
<dbReference type="Pfam" id="PF13426">
    <property type="entry name" value="PAS_9"/>
    <property type="match status" value="1"/>
</dbReference>
<comment type="catalytic activity">
    <reaction evidence="1">
        <text>ATP + protein L-histidine = ADP + protein N-phospho-L-histidine.</text>
        <dbReference type="EC" id="2.7.13.3"/>
    </reaction>
</comment>
<evidence type="ECO:0000256" key="3">
    <source>
        <dbReference type="ARBA" id="ARBA00022553"/>
    </source>
</evidence>
<gene>
    <name evidence="10" type="ORF">CVO96_19235</name>
</gene>
<dbReference type="InterPro" id="IPR035965">
    <property type="entry name" value="PAS-like_dom_sf"/>
</dbReference>
<dbReference type="EC" id="2.7.13.3" evidence="2"/>
<evidence type="ECO:0000256" key="1">
    <source>
        <dbReference type="ARBA" id="ARBA00000085"/>
    </source>
</evidence>
<feature type="domain" description="PAC" evidence="9">
    <location>
        <begin position="601"/>
        <end position="653"/>
    </location>
</feature>
<dbReference type="PANTHER" id="PTHR42878:SF15">
    <property type="entry name" value="BACTERIOPHYTOCHROME"/>
    <property type="match status" value="1"/>
</dbReference>
<dbReference type="InterPro" id="IPR036097">
    <property type="entry name" value="HisK_dim/P_sf"/>
</dbReference>